<gene>
    <name evidence="2" type="ORF">B0H16DRAFT_309691</name>
</gene>
<protein>
    <submittedName>
        <fullName evidence="2">Uncharacterized protein</fullName>
    </submittedName>
</protein>
<evidence type="ECO:0000256" key="1">
    <source>
        <dbReference type="SAM" id="MobiDB-lite"/>
    </source>
</evidence>
<reference evidence="2" key="1">
    <citation type="submission" date="2023-03" db="EMBL/GenBank/DDBJ databases">
        <title>Massive genome expansion in bonnet fungi (Mycena s.s.) driven by repeated elements and novel gene families across ecological guilds.</title>
        <authorList>
            <consortium name="Lawrence Berkeley National Laboratory"/>
            <person name="Harder C.B."/>
            <person name="Miyauchi S."/>
            <person name="Viragh M."/>
            <person name="Kuo A."/>
            <person name="Thoen E."/>
            <person name="Andreopoulos B."/>
            <person name="Lu D."/>
            <person name="Skrede I."/>
            <person name="Drula E."/>
            <person name="Henrissat B."/>
            <person name="Morin E."/>
            <person name="Kohler A."/>
            <person name="Barry K."/>
            <person name="LaButti K."/>
            <person name="Morin E."/>
            <person name="Salamov A."/>
            <person name="Lipzen A."/>
            <person name="Mereny Z."/>
            <person name="Hegedus B."/>
            <person name="Baldrian P."/>
            <person name="Stursova M."/>
            <person name="Weitz H."/>
            <person name="Taylor A."/>
            <person name="Grigoriev I.V."/>
            <person name="Nagy L.G."/>
            <person name="Martin F."/>
            <person name="Kauserud H."/>
        </authorList>
    </citation>
    <scope>NUCLEOTIDE SEQUENCE</scope>
    <source>
        <strain evidence="2">CBHHK182m</strain>
    </source>
</reference>
<organism evidence="2 3">
    <name type="scientific">Mycena metata</name>
    <dbReference type="NCBI Taxonomy" id="1033252"/>
    <lineage>
        <taxon>Eukaryota</taxon>
        <taxon>Fungi</taxon>
        <taxon>Dikarya</taxon>
        <taxon>Basidiomycota</taxon>
        <taxon>Agaricomycotina</taxon>
        <taxon>Agaricomycetes</taxon>
        <taxon>Agaricomycetidae</taxon>
        <taxon>Agaricales</taxon>
        <taxon>Marasmiineae</taxon>
        <taxon>Mycenaceae</taxon>
        <taxon>Mycena</taxon>
    </lineage>
</organism>
<comment type="caution">
    <text evidence="2">The sequence shown here is derived from an EMBL/GenBank/DDBJ whole genome shotgun (WGS) entry which is preliminary data.</text>
</comment>
<accession>A0AAD7NNH8</accession>
<feature type="compositionally biased region" description="Basic residues" evidence="1">
    <location>
        <begin position="12"/>
        <end position="30"/>
    </location>
</feature>
<evidence type="ECO:0000313" key="3">
    <source>
        <dbReference type="Proteomes" id="UP001215598"/>
    </source>
</evidence>
<sequence length="196" mass="22162">MDSRPLRPGVRPGRRRQEKTRTKKGKDRRHGQAWTEYLYSVTEGRTRINKPVVVLVKLRKRSGPGPEELLPGSFVAIGFVLSRQPRAASETDAPALAQCWYSGIAPPKDDPPQKMAELLCISISAIKTHDHQRYAGISAKSSRIIPIRRWQIFVFAVNRMCVYGNGDPRKNVRLRSGVEEARSLRGTGRMSDVGWW</sequence>
<dbReference type="AlphaFoldDB" id="A0AAD7NNH8"/>
<proteinExistence type="predicted"/>
<name>A0AAD7NNH8_9AGAR</name>
<feature type="region of interest" description="Disordered" evidence="1">
    <location>
        <begin position="1"/>
        <end position="30"/>
    </location>
</feature>
<dbReference type="Proteomes" id="UP001215598">
    <property type="component" value="Unassembled WGS sequence"/>
</dbReference>
<keyword evidence="3" id="KW-1185">Reference proteome</keyword>
<dbReference type="EMBL" id="JARKIB010000020">
    <property type="protein sequence ID" value="KAJ7768194.1"/>
    <property type="molecule type" value="Genomic_DNA"/>
</dbReference>
<feature type="compositionally biased region" description="Low complexity" evidence="1">
    <location>
        <begin position="1"/>
        <end position="11"/>
    </location>
</feature>
<evidence type="ECO:0000313" key="2">
    <source>
        <dbReference type="EMBL" id="KAJ7768194.1"/>
    </source>
</evidence>